<dbReference type="PANTHER" id="PTHR43798:SF33">
    <property type="entry name" value="HYDROLASE, PUTATIVE (AFU_ORTHOLOGUE AFUA_2G14860)-RELATED"/>
    <property type="match status" value="1"/>
</dbReference>
<dbReference type="EMBL" id="MCRM02000009">
    <property type="protein sequence ID" value="PNV75023.1"/>
    <property type="molecule type" value="Genomic_DNA"/>
</dbReference>
<organism evidence="2 3">
    <name type="scientific">Leptospira inadai serovar Lyme</name>
    <dbReference type="NCBI Taxonomy" id="293084"/>
    <lineage>
        <taxon>Bacteria</taxon>
        <taxon>Pseudomonadati</taxon>
        <taxon>Spirochaetota</taxon>
        <taxon>Spirochaetia</taxon>
        <taxon>Leptospirales</taxon>
        <taxon>Leptospiraceae</taxon>
        <taxon>Leptospira</taxon>
    </lineage>
</organism>
<sequence length="290" mass="33276">MNLIYHFFLQNYARSKIRFMESELGFQRMFVDLGGHKLFYLKRGGEGPEKKTLLLIHGLLDSASGFRKLAPYLRKDFTILLPDIPGFGWSKLPNVRYLYQVNIFADLLYESIRELSLENVVLGGHSMGSLIAMHMALRDAQKEKRIKRLVLLAPGGIPHPKRDEMKDLLFPRNTQQIERLFASLYFESAPNLGGFAKRALLSTWNGPANRYLTQNTLDREEEIFLGKKLSAIGLKSLLVSGKEDPITDHRMVKKLHSYLKKSKIIWVPSAKHALHIERPFEVATAINDWL</sequence>
<dbReference type="Gene3D" id="3.40.50.1820">
    <property type="entry name" value="alpha/beta hydrolase"/>
    <property type="match status" value="1"/>
</dbReference>
<dbReference type="GO" id="GO:0016787">
    <property type="term" value="F:hydrolase activity"/>
    <property type="evidence" value="ECO:0007669"/>
    <property type="project" value="UniProtKB-KW"/>
</dbReference>
<dbReference type="SUPFAM" id="SSF53474">
    <property type="entry name" value="alpha/beta-Hydrolases"/>
    <property type="match status" value="1"/>
</dbReference>
<dbReference type="InterPro" id="IPR029058">
    <property type="entry name" value="AB_hydrolase_fold"/>
</dbReference>
<dbReference type="PANTHER" id="PTHR43798">
    <property type="entry name" value="MONOACYLGLYCEROL LIPASE"/>
    <property type="match status" value="1"/>
</dbReference>
<dbReference type="InterPro" id="IPR050266">
    <property type="entry name" value="AB_hydrolase_sf"/>
</dbReference>
<evidence type="ECO:0000313" key="2">
    <source>
        <dbReference type="EMBL" id="PNV75023.1"/>
    </source>
</evidence>
<gene>
    <name evidence="2" type="ORF">BES34_010665</name>
</gene>
<reference evidence="2" key="1">
    <citation type="submission" date="2018-01" db="EMBL/GenBank/DDBJ databases">
        <title>Genomic characterization of Leptospira inadai serogroup Lyme isolated from captured rat in Brazil and comparative analysis with human reference strain.</title>
        <authorList>
            <person name="Moreno L.Z."/>
            <person name="Loureiro A.P."/>
            <person name="Miraglia F."/>
            <person name="Kremer F.S."/>
            <person name="Eslabao M.R."/>
            <person name="Dellagostin O.A."/>
            <person name="Lilenbaum W."/>
            <person name="Moreno A.M."/>
        </authorList>
    </citation>
    <scope>NUCLEOTIDE SEQUENCE [LARGE SCALE GENOMIC DNA]</scope>
    <source>
        <strain evidence="2">M34/99</strain>
    </source>
</reference>
<keyword evidence="3" id="KW-1185">Reference proteome</keyword>
<dbReference type="PRINTS" id="PR00111">
    <property type="entry name" value="ABHYDROLASE"/>
</dbReference>
<name>A0ABX4YIB9_9LEPT</name>
<evidence type="ECO:0000313" key="3">
    <source>
        <dbReference type="Proteomes" id="UP000094669"/>
    </source>
</evidence>
<evidence type="ECO:0000259" key="1">
    <source>
        <dbReference type="Pfam" id="PF00561"/>
    </source>
</evidence>
<keyword evidence="2" id="KW-0378">Hydrolase</keyword>
<accession>A0ABX4YIB9</accession>
<proteinExistence type="predicted"/>
<dbReference type="Proteomes" id="UP000094669">
    <property type="component" value="Unassembled WGS sequence"/>
</dbReference>
<comment type="caution">
    <text evidence="2">The sequence shown here is derived from an EMBL/GenBank/DDBJ whole genome shotgun (WGS) entry which is preliminary data.</text>
</comment>
<dbReference type="Pfam" id="PF00561">
    <property type="entry name" value="Abhydrolase_1"/>
    <property type="match status" value="1"/>
</dbReference>
<protein>
    <submittedName>
        <fullName evidence="2">Alpha/beta hydrolase</fullName>
    </submittedName>
</protein>
<dbReference type="InterPro" id="IPR000073">
    <property type="entry name" value="AB_hydrolase_1"/>
</dbReference>
<feature type="domain" description="AB hydrolase-1" evidence="1">
    <location>
        <begin position="52"/>
        <end position="279"/>
    </location>
</feature>